<dbReference type="EMBL" id="CP012109">
    <property type="protein sequence ID" value="AKQ66361.1"/>
    <property type="molecule type" value="Genomic_DNA"/>
</dbReference>
<organism evidence="7 8">
    <name type="scientific">Pseudomyxococcus hansupus</name>
    <dbReference type="NCBI Taxonomy" id="1297742"/>
    <lineage>
        <taxon>Bacteria</taxon>
        <taxon>Pseudomonadati</taxon>
        <taxon>Myxococcota</taxon>
        <taxon>Myxococcia</taxon>
        <taxon>Myxococcales</taxon>
        <taxon>Cystobacterineae</taxon>
        <taxon>Myxococcaceae</taxon>
        <taxon>Pseudomyxococcus</taxon>
    </lineage>
</organism>
<dbReference type="RefSeq" id="WP_002640130.1">
    <property type="nucleotide sequence ID" value="NZ_CP012109.1"/>
</dbReference>
<dbReference type="GO" id="GO:0008299">
    <property type="term" value="P:isoprenoid biosynthetic process"/>
    <property type="evidence" value="ECO:0007669"/>
    <property type="project" value="InterPro"/>
</dbReference>
<dbReference type="SUPFAM" id="SSF48576">
    <property type="entry name" value="Terpenoid synthases"/>
    <property type="match status" value="1"/>
</dbReference>
<dbReference type="InterPro" id="IPR033749">
    <property type="entry name" value="Polyprenyl_synt_CS"/>
</dbReference>
<dbReference type="SFLD" id="SFLDS00005">
    <property type="entry name" value="Isoprenoid_Synthase_Type_I"/>
    <property type="match status" value="1"/>
</dbReference>
<dbReference type="Pfam" id="PF00348">
    <property type="entry name" value="polyprenyl_synt"/>
    <property type="match status" value="1"/>
</dbReference>
<evidence type="ECO:0000256" key="2">
    <source>
        <dbReference type="ARBA" id="ARBA00006706"/>
    </source>
</evidence>
<dbReference type="OrthoDB" id="9805316at2"/>
<keyword evidence="5" id="KW-0460">Magnesium</keyword>
<reference evidence="7 8" key="1">
    <citation type="journal article" date="2016" name="PLoS ONE">
        <title>Complete Genome Sequence and Comparative Genomics of a Novel Myxobacterium Myxococcus hansupus.</title>
        <authorList>
            <person name="Sharma G."/>
            <person name="Narwani T."/>
            <person name="Subramanian S."/>
        </authorList>
    </citation>
    <scope>NUCLEOTIDE SEQUENCE [LARGE SCALE GENOMIC DNA]</scope>
    <source>
        <strain evidence="8">mixupus</strain>
    </source>
</reference>
<evidence type="ECO:0000313" key="7">
    <source>
        <dbReference type="EMBL" id="AKQ66361.1"/>
    </source>
</evidence>
<dbReference type="PROSITE" id="PS00444">
    <property type="entry name" value="POLYPRENYL_SYNTHASE_2"/>
    <property type="match status" value="1"/>
</dbReference>
<dbReference type="STRING" id="1297742.A176_003273"/>
<comment type="cofactor">
    <cofactor evidence="1">
        <name>Mg(2+)</name>
        <dbReference type="ChEBI" id="CHEBI:18420"/>
    </cofactor>
</comment>
<dbReference type="InterPro" id="IPR000092">
    <property type="entry name" value="Polyprenyl_synt"/>
</dbReference>
<sequence>MDLARELTDFLGAVEQRLGSTLVDGDAGPGVKGDTLMEAARHLCLGSGSKRARPMLTRLFGGAVGVPAERLVDVAVAAELIHSASLLHDDVVDAGMFRRGRPTVNARWGNIVAVMSGDLILANGLHQLSLLDARLTRSALSVVAEMTRAAIAEVEARGDLDLPMNRLRFIAEGKTGSLFGWCGNAAATLADRPEAVERFDGFGRHLGVAFQIADDIRDILGTDVGKPRYADVHSRTPSMPILLAVAKDESLRRKLKDAWAFSAITPERTKEIGAAIEATGAVDASMERMNAEIEAALDKLGHFAEEPTGAELVSWARRLSAGIAEQVQGRAA</sequence>
<proteinExistence type="inferred from homology"/>
<gene>
    <name evidence="7" type="ORF">A176_003273</name>
</gene>
<dbReference type="PATRIC" id="fig|1297742.4.peg.3302"/>
<evidence type="ECO:0000313" key="8">
    <source>
        <dbReference type="Proteomes" id="UP000009026"/>
    </source>
</evidence>
<comment type="similarity">
    <text evidence="2 6">Belongs to the FPP/GGPP synthase family.</text>
</comment>
<evidence type="ECO:0000256" key="5">
    <source>
        <dbReference type="ARBA" id="ARBA00022842"/>
    </source>
</evidence>
<name>A0A0H4WSA2_9BACT</name>
<keyword evidence="3 6" id="KW-0808">Transferase</keyword>
<dbReference type="GO" id="GO:0046872">
    <property type="term" value="F:metal ion binding"/>
    <property type="evidence" value="ECO:0007669"/>
    <property type="project" value="UniProtKB-KW"/>
</dbReference>
<keyword evidence="4" id="KW-0479">Metal-binding</keyword>
<evidence type="ECO:0000256" key="4">
    <source>
        <dbReference type="ARBA" id="ARBA00022723"/>
    </source>
</evidence>
<dbReference type="PANTHER" id="PTHR12001">
    <property type="entry name" value="GERANYLGERANYL PYROPHOSPHATE SYNTHASE"/>
    <property type="match status" value="1"/>
</dbReference>
<evidence type="ECO:0000256" key="3">
    <source>
        <dbReference type="ARBA" id="ARBA00022679"/>
    </source>
</evidence>
<dbReference type="eggNOG" id="COG0142">
    <property type="taxonomic scope" value="Bacteria"/>
</dbReference>
<dbReference type="PROSITE" id="PS00723">
    <property type="entry name" value="POLYPRENYL_SYNTHASE_1"/>
    <property type="match status" value="1"/>
</dbReference>
<evidence type="ECO:0000256" key="1">
    <source>
        <dbReference type="ARBA" id="ARBA00001946"/>
    </source>
</evidence>
<dbReference type="KEGG" id="mym:A176_003273"/>
<accession>A0A0H4WSA2</accession>
<dbReference type="PANTHER" id="PTHR12001:SF69">
    <property type="entry name" value="ALL TRANS-POLYPRENYL-DIPHOSPHATE SYNTHASE PDSS1"/>
    <property type="match status" value="1"/>
</dbReference>
<dbReference type="GO" id="GO:0004659">
    <property type="term" value="F:prenyltransferase activity"/>
    <property type="evidence" value="ECO:0007669"/>
    <property type="project" value="InterPro"/>
</dbReference>
<dbReference type="AlphaFoldDB" id="A0A0H4WSA2"/>
<evidence type="ECO:0000256" key="6">
    <source>
        <dbReference type="RuleBase" id="RU004466"/>
    </source>
</evidence>
<dbReference type="Gene3D" id="1.10.600.10">
    <property type="entry name" value="Farnesyl Diphosphate Synthase"/>
    <property type="match status" value="1"/>
</dbReference>
<dbReference type="Proteomes" id="UP000009026">
    <property type="component" value="Chromosome"/>
</dbReference>
<dbReference type="InterPro" id="IPR008949">
    <property type="entry name" value="Isoprenoid_synthase_dom_sf"/>
</dbReference>
<protein>
    <submittedName>
        <fullName evidence="7">Heptaprenyl diphosphate synthase component II</fullName>
    </submittedName>
</protein>
<keyword evidence="8" id="KW-1185">Reference proteome</keyword>